<dbReference type="PROSITE" id="PS51257">
    <property type="entry name" value="PROKAR_LIPOPROTEIN"/>
    <property type="match status" value="1"/>
</dbReference>
<evidence type="ECO:0000313" key="3">
    <source>
        <dbReference type="EMBL" id="AHH04136.1"/>
    </source>
</evidence>
<name>W5SG67_9SPIR</name>
<sequence>MFSLKKEYILKYKIFTICILTGLFIPLLALVSCNPKPEKTEGVKLGAKLKANIPDPRKQDPPKPGGGATDPNGEVIDPNGEVIDPNGGAADQQDEAAKQTIINDLTPLIIPSIKRNINTHNNATWNEGTQNYNISGATQFFGAIQYTDAKKQKKLYNTQDDESKTARREMYLGFGYDDLAIEAFGKLASKMAATKNVQMETELENMVDKIRQYARAYYLIAFNTLINKKDKLMELALSDLQILKARFDAIHTTKSTISYNFTNSISNDYNLNIEVGTADPKHTLQDNATAEEIQDYLKDKFTPAESDFDTIINEATKITGILNKIQ</sequence>
<feature type="region of interest" description="Disordered" evidence="1">
    <location>
        <begin position="45"/>
        <end position="95"/>
    </location>
</feature>
<evidence type="ECO:0000256" key="2">
    <source>
        <dbReference type="SAM" id="Phobius"/>
    </source>
</evidence>
<keyword evidence="2" id="KW-1133">Transmembrane helix</keyword>
<gene>
    <name evidence="3" type="ORF">BHY_1185</name>
</gene>
<keyword evidence="2" id="KW-0472">Membrane</keyword>
<dbReference type="Pfam" id="PF05714">
    <property type="entry name" value="PFam54_60"/>
    <property type="match status" value="1"/>
</dbReference>
<evidence type="ECO:0000256" key="1">
    <source>
        <dbReference type="SAM" id="MobiDB-lite"/>
    </source>
</evidence>
<dbReference type="InterPro" id="IPR008421">
    <property type="entry name" value="Borrelia_lipoprotein_PFam54/60"/>
</dbReference>
<feature type="transmembrane region" description="Helical" evidence="2">
    <location>
        <begin position="12"/>
        <end position="31"/>
    </location>
</feature>
<keyword evidence="2" id="KW-0812">Transmembrane</keyword>
<proteinExistence type="predicted"/>
<dbReference type="EMBL" id="CP004158">
    <property type="protein sequence ID" value="AHH04136.1"/>
    <property type="molecule type" value="Genomic_DNA"/>
</dbReference>
<organism evidence="3">
    <name type="scientific">Borrelia nietonii YOR</name>
    <dbReference type="NCBI Taxonomy" id="1293576"/>
    <lineage>
        <taxon>Bacteria</taxon>
        <taxon>Pseudomonadati</taxon>
        <taxon>Spirochaetota</taxon>
        <taxon>Spirochaetia</taxon>
        <taxon>Spirochaetales</taxon>
        <taxon>Borreliaceae</taxon>
        <taxon>Borrelia</taxon>
        <taxon>Borrelia nietonii</taxon>
    </lineage>
</organism>
<dbReference type="AlphaFoldDB" id="W5SG67"/>
<accession>W5SG67</accession>
<dbReference type="HOGENOM" id="CLU_062986_0_1_12"/>
<reference evidence="3" key="1">
    <citation type="submission" date="2013-02" db="EMBL/GenBank/DDBJ databases">
        <title>Comparative genomics of Borrelia species.</title>
        <authorList>
            <person name="Schwan T.G."/>
            <person name="Raffel S.J."/>
            <person name="Porcella S.F."/>
        </authorList>
    </citation>
    <scope>NUCLEOTIDE SEQUENCE</scope>
    <source>
        <strain evidence="3">YOR</strain>
        <plasmid evidence="3">unnamed</plasmid>
    </source>
</reference>
<dbReference type="Gene3D" id="1.10.3160.10">
    <property type="entry name" value="Bbcrasp-1"/>
    <property type="match status" value="1"/>
</dbReference>
<protein>
    <submittedName>
        <fullName evidence="3">Putative membrane spanning protein</fullName>
    </submittedName>
</protein>
<geneLocation type="plasmid" evidence="3">
    <name>unnamed</name>
</geneLocation>
<keyword evidence="3" id="KW-0614">Plasmid</keyword>